<sequence>MGRFSLKHGTSLRCVVSAEPIEQHSANTGRFLDRFAIMSYHPVHGSEAAAAPEIQYEMRPYSDDRRRGDRPESLSARDSDSTQTQAKAPANDVVEKDADRRSQTGSLSPAGRFGRWLTEILAYIISLIALAAIVITLATHDGRPLPDWPFRVSINALISVFAVILKATMMIPVAEAVSQLKWSWYKEARPLHDIARFDHASRGLWGSLKFIRYLHVQNIATLGAIITVLAVASDPFIQQVIRYHSCAQDEASEAASILRTNNYTATGAHVGAGMTTLDLPMQAALYQGAYNSFQGVEPACGTGNCTYPEYRTLGMCSYCEDNSAAINRTCIDSKTTTTACNWTLPSGLQLTLPYPIMMVMGSGNNNSVYGTTWNETALVATDILTFPGAPTMSSSSSSSSIADFQTAAYKCSLSPCVRTYQLNVTQGVPHETLVGTSPVTRETVDLPWSSYTAAPMPCLIDGVYHDASEFKQPNATNTFETWGVLPGNTSAAHLPKECVFWYLNTLGAQEFLPGFLSGSVWYAPEVDESDPPWLGQLYNAGNTSLELVARIWDSMADSMTANMRRNGDESNSAPARGVAKHTVTCVSVRWPWLAYPAVLLALTAVFLVATIVESVGRSGFHIWKANPLALLFHGLDGKEVAKYRGEVTHEGQMEQVAKKMNENETYGGGVVSVRM</sequence>
<name>A0A0G2FZZ9_9PEZI</name>
<keyword evidence="2" id="KW-0472">Membrane</keyword>
<feature type="compositionally biased region" description="Basic and acidic residues" evidence="1">
    <location>
        <begin position="93"/>
        <end position="102"/>
    </location>
</feature>
<reference evidence="3 4" key="2">
    <citation type="submission" date="2015-05" db="EMBL/GenBank/DDBJ databases">
        <title>Distinctive expansion of gene families associated with plant cell wall degradation and secondary metabolism in the genomes of grapevine trunk pathogens.</title>
        <authorList>
            <person name="Lawrence D.P."/>
            <person name="Travadon R."/>
            <person name="Rolshausen P.E."/>
            <person name="Baumgartner K."/>
        </authorList>
    </citation>
    <scope>NUCLEOTIDE SEQUENCE [LARGE SCALE GENOMIC DNA]</scope>
    <source>
        <strain evidence="3">DS831</strain>
    </source>
</reference>
<accession>A0A0G2FZZ9</accession>
<evidence type="ECO:0000256" key="1">
    <source>
        <dbReference type="SAM" id="MobiDB-lite"/>
    </source>
</evidence>
<dbReference type="EMBL" id="LAQI01000159">
    <property type="protein sequence ID" value="KKY17298.1"/>
    <property type="molecule type" value="Genomic_DNA"/>
</dbReference>
<feature type="region of interest" description="Disordered" evidence="1">
    <location>
        <begin position="51"/>
        <end position="106"/>
    </location>
</feature>
<evidence type="ECO:0000313" key="3">
    <source>
        <dbReference type="EMBL" id="KKY17298.1"/>
    </source>
</evidence>
<dbReference type="Proteomes" id="UP000034182">
    <property type="component" value="Unassembled WGS sequence"/>
</dbReference>
<comment type="caution">
    <text evidence="3">The sequence shown here is derived from an EMBL/GenBank/DDBJ whole genome shotgun (WGS) entry which is preliminary data.</text>
</comment>
<gene>
    <name evidence="3" type="ORF">UCDDS831_g06466</name>
</gene>
<dbReference type="PANTHER" id="PTHR35394">
    <property type="entry name" value="DUF3176 DOMAIN-CONTAINING PROTEIN"/>
    <property type="match status" value="1"/>
</dbReference>
<keyword evidence="2" id="KW-0812">Transmembrane</keyword>
<dbReference type="InterPro" id="IPR021514">
    <property type="entry name" value="DUF3176"/>
</dbReference>
<feature type="transmembrane region" description="Helical" evidence="2">
    <location>
        <begin position="592"/>
        <end position="612"/>
    </location>
</feature>
<feature type="transmembrane region" description="Helical" evidence="2">
    <location>
        <begin position="120"/>
        <end position="140"/>
    </location>
</feature>
<feature type="compositionally biased region" description="Basic and acidic residues" evidence="1">
    <location>
        <begin position="60"/>
        <end position="80"/>
    </location>
</feature>
<proteinExistence type="predicted"/>
<evidence type="ECO:0000256" key="2">
    <source>
        <dbReference type="SAM" id="Phobius"/>
    </source>
</evidence>
<feature type="transmembrane region" description="Helical" evidence="2">
    <location>
        <begin position="152"/>
        <end position="174"/>
    </location>
</feature>
<dbReference type="Pfam" id="PF11374">
    <property type="entry name" value="DUF3176"/>
    <property type="match status" value="1"/>
</dbReference>
<evidence type="ECO:0000313" key="4">
    <source>
        <dbReference type="Proteomes" id="UP000034182"/>
    </source>
</evidence>
<dbReference type="AlphaFoldDB" id="A0A0G2FZZ9"/>
<dbReference type="PANTHER" id="PTHR35394:SF5">
    <property type="entry name" value="DUF3176 DOMAIN-CONTAINING PROTEIN"/>
    <property type="match status" value="1"/>
</dbReference>
<organism evidence="3 4">
    <name type="scientific">Diplodia seriata</name>
    <dbReference type="NCBI Taxonomy" id="420778"/>
    <lineage>
        <taxon>Eukaryota</taxon>
        <taxon>Fungi</taxon>
        <taxon>Dikarya</taxon>
        <taxon>Ascomycota</taxon>
        <taxon>Pezizomycotina</taxon>
        <taxon>Dothideomycetes</taxon>
        <taxon>Dothideomycetes incertae sedis</taxon>
        <taxon>Botryosphaeriales</taxon>
        <taxon>Botryosphaeriaceae</taxon>
        <taxon>Diplodia</taxon>
    </lineage>
</organism>
<reference evidence="3 4" key="1">
    <citation type="submission" date="2015-03" db="EMBL/GenBank/DDBJ databases">
        <authorList>
            <person name="Morales-Cruz A."/>
            <person name="Amrine K.C."/>
            <person name="Cantu D."/>
        </authorList>
    </citation>
    <scope>NUCLEOTIDE SEQUENCE [LARGE SCALE GENOMIC DNA]</scope>
    <source>
        <strain evidence="3">DS831</strain>
    </source>
</reference>
<protein>
    <submittedName>
        <fullName evidence="3">Uncharacterized protein</fullName>
    </submittedName>
</protein>
<feature type="transmembrane region" description="Helical" evidence="2">
    <location>
        <begin position="210"/>
        <end position="232"/>
    </location>
</feature>
<keyword evidence="2" id="KW-1133">Transmembrane helix</keyword>